<dbReference type="CDD" id="cd04301">
    <property type="entry name" value="NAT_SF"/>
    <property type="match status" value="1"/>
</dbReference>
<sequence>MQLSLETATPSDLDAVKALVEAAYRPWVAEVGLEPGPLHDDYAARIAAGQVRLAQVDGRLAGLLVLIQAGDHLLLDNVAIAPGMQGRGLGRALVDKAEETAWRLGLPEVRLYTHARMTSNIALYERLGFHETHRVTEKGFDRVYMAKPV</sequence>
<name>S9RL48_9RHOB</name>
<proteinExistence type="predicted"/>
<dbReference type="Gene3D" id="3.40.630.30">
    <property type="match status" value="1"/>
</dbReference>
<dbReference type="PANTHER" id="PTHR43877">
    <property type="entry name" value="AMINOALKYLPHOSPHONATE N-ACETYLTRANSFERASE-RELATED-RELATED"/>
    <property type="match status" value="1"/>
</dbReference>
<dbReference type="OrthoDB" id="281808at2"/>
<dbReference type="HOGENOM" id="CLU_139687_0_0_5"/>
<dbReference type="eggNOG" id="COG0456">
    <property type="taxonomic scope" value="Bacteria"/>
</dbReference>
<dbReference type="Proteomes" id="UP000015347">
    <property type="component" value="Unassembled WGS sequence"/>
</dbReference>
<protein>
    <submittedName>
        <fullName evidence="4">Acetyltransferase, GNAT family protein</fullName>
    </submittedName>
</protein>
<evidence type="ECO:0000313" key="4">
    <source>
        <dbReference type="EMBL" id="EPX78865.1"/>
    </source>
</evidence>
<feature type="domain" description="N-acetyltransferase" evidence="3">
    <location>
        <begin position="3"/>
        <end position="149"/>
    </location>
</feature>
<dbReference type="Pfam" id="PF00583">
    <property type="entry name" value="Acetyltransf_1"/>
    <property type="match status" value="1"/>
</dbReference>
<evidence type="ECO:0000256" key="1">
    <source>
        <dbReference type="ARBA" id="ARBA00022679"/>
    </source>
</evidence>
<keyword evidence="2" id="KW-0012">Acyltransferase</keyword>
<dbReference type="GO" id="GO:0016747">
    <property type="term" value="F:acyltransferase activity, transferring groups other than amino-acyl groups"/>
    <property type="evidence" value="ECO:0007669"/>
    <property type="project" value="InterPro"/>
</dbReference>
<dbReference type="InterPro" id="IPR000182">
    <property type="entry name" value="GNAT_dom"/>
</dbReference>
<evidence type="ECO:0000313" key="5">
    <source>
        <dbReference type="Proteomes" id="UP000015347"/>
    </source>
</evidence>
<evidence type="ECO:0000256" key="2">
    <source>
        <dbReference type="ARBA" id="ARBA00023315"/>
    </source>
</evidence>
<dbReference type="AlphaFoldDB" id="S9RL48"/>
<reference evidence="5" key="1">
    <citation type="journal article" date="2014" name="Stand. Genomic Sci.">
        <title>Genome sequence of the exopolysaccharide-producing Salipiger mucosus type strain (DSM 16094(T)), a moderately halophilic member of the Roseobacter clade.</title>
        <authorList>
            <person name="Riedel T."/>
            <person name="Spring S."/>
            <person name="Fiebig A."/>
            <person name="Petersen J."/>
            <person name="Kyrpides N.C."/>
            <person name="Goker M."/>
            <person name="Klenk H.P."/>
        </authorList>
    </citation>
    <scope>NUCLEOTIDE SEQUENCE [LARGE SCALE GENOMIC DNA]</scope>
    <source>
        <strain evidence="5">DSM 16094</strain>
    </source>
</reference>
<dbReference type="InterPro" id="IPR016181">
    <property type="entry name" value="Acyl_CoA_acyltransferase"/>
</dbReference>
<accession>S9RL48</accession>
<dbReference type="PROSITE" id="PS51186">
    <property type="entry name" value="GNAT"/>
    <property type="match status" value="1"/>
</dbReference>
<keyword evidence="1 4" id="KW-0808">Transferase</keyword>
<gene>
    <name evidence="4" type="ORF">Salmuc_04455</name>
</gene>
<dbReference type="SUPFAM" id="SSF55729">
    <property type="entry name" value="Acyl-CoA N-acyltransferases (Nat)"/>
    <property type="match status" value="1"/>
</dbReference>
<comment type="caution">
    <text evidence="4">The sequence shown here is derived from an EMBL/GenBank/DDBJ whole genome shotgun (WGS) entry which is preliminary data.</text>
</comment>
<organism evidence="4 5">
    <name type="scientific">Salipiger mucosus DSM 16094</name>
    <dbReference type="NCBI Taxonomy" id="1123237"/>
    <lineage>
        <taxon>Bacteria</taxon>
        <taxon>Pseudomonadati</taxon>
        <taxon>Pseudomonadota</taxon>
        <taxon>Alphaproteobacteria</taxon>
        <taxon>Rhodobacterales</taxon>
        <taxon>Roseobacteraceae</taxon>
        <taxon>Salipiger</taxon>
    </lineage>
</organism>
<dbReference type="PANTHER" id="PTHR43877:SF2">
    <property type="entry name" value="AMINOALKYLPHOSPHONATE N-ACETYLTRANSFERASE-RELATED"/>
    <property type="match status" value="1"/>
</dbReference>
<dbReference type="RefSeq" id="WP_020039007.1">
    <property type="nucleotide sequence ID" value="NZ_KE557279.1"/>
</dbReference>
<evidence type="ECO:0000259" key="3">
    <source>
        <dbReference type="PROSITE" id="PS51186"/>
    </source>
</evidence>
<dbReference type="EMBL" id="APVH01000038">
    <property type="protein sequence ID" value="EPX78865.1"/>
    <property type="molecule type" value="Genomic_DNA"/>
</dbReference>
<dbReference type="InterPro" id="IPR050832">
    <property type="entry name" value="Bact_Acetyltransf"/>
</dbReference>
<keyword evidence="5" id="KW-1185">Reference proteome</keyword>